<dbReference type="InterPro" id="IPR053138">
    <property type="entry name" value="N-alpha-Ac-DABA_deacetylase"/>
</dbReference>
<feature type="domain" description="Succinylglutamate desuccinylase/Aspartoacylase catalytic" evidence="6">
    <location>
        <begin position="64"/>
        <end position="253"/>
    </location>
</feature>
<accession>W0RDH3</accession>
<dbReference type="SUPFAM" id="SSF53187">
    <property type="entry name" value="Zn-dependent exopeptidases"/>
    <property type="match status" value="1"/>
</dbReference>
<evidence type="ECO:0000259" key="6">
    <source>
        <dbReference type="Pfam" id="PF24827"/>
    </source>
</evidence>
<dbReference type="InParanoid" id="W0RDH3"/>
<organism evidence="7 8">
    <name type="scientific">Gemmatirosa kalamazoonensis</name>
    <dbReference type="NCBI Taxonomy" id="861299"/>
    <lineage>
        <taxon>Bacteria</taxon>
        <taxon>Pseudomonadati</taxon>
        <taxon>Gemmatimonadota</taxon>
        <taxon>Gemmatimonadia</taxon>
        <taxon>Gemmatimonadales</taxon>
        <taxon>Gemmatimonadaceae</taxon>
        <taxon>Gemmatirosa</taxon>
    </lineage>
</organism>
<keyword evidence="8" id="KW-1185">Reference proteome</keyword>
<dbReference type="Pfam" id="PF24827">
    <property type="entry name" value="AstE_AspA_cat"/>
    <property type="match status" value="1"/>
</dbReference>
<dbReference type="InterPro" id="IPR055438">
    <property type="entry name" value="AstE_AspA_cat"/>
</dbReference>
<protein>
    <submittedName>
        <fullName evidence="7">Succinylglutamate desuccinylase/aspartoacylase</fullName>
    </submittedName>
</protein>
<dbReference type="RefSeq" id="WP_025410674.1">
    <property type="nucleotide sequence ID" value="NZ_CP007128.1"/>
</dbReference>
<dbReference type="OrthoDB" id="9782876at2"/>
<evidence type="ECO:0000313" key="8">
    <source>
        <dbReference type="Proteomes" id="UP000019151"/>
    </source>
</evidence>
<evidence type="ECO:0000256" key="5">
    <source>
        <dbReference type="SAM" id="SignalP"/>
    </source>
</evidence>
<evidence type="ECO:0000313" key="7">
    <source>
        <dbReference type="EMBL" id="AHG89159.1"/>
    </source>
</evidence>
<keyword evidence="3" id="KW-0378">Hydrolase</keyword>
<proteinExistence type="predicted"/>
<dbReference type="KEGG" id="gba:J421_1622"/>
<dbReference type="STRING" id="861299.J421_1622"/>
<reference evidence="7 8" key="1">
    <citation type="journal article" date="2014" name="Genome Announc.">
        <title>Genome Sequence and Methylome of Soil Bacterium Gemmatirosa kalamazoonensis KBS708T, a Member of the Rarely Cultivated Gemmatimonadetes Phylum.</title>
        <authorList>
            <person name="Debruyn J.M."/>
            <person name="Radosevich M."/>
            <person name="Wommack K.E."/>
            <person name="Polson S.W."/>
            <person name="Hauser L.J."/>
            <person name="Fawaz M.N."/>
            <person name="Korlach J."/>
            <person name="Tsai Y.C."/>
        </authorList>
    </citation>
    <scope>NUCLEOTIDE SEQUENCE [LARGE SCALE GENOMIC DNA]</scope>
    <source>
        <strain evidence="7 8">KBS708</strain>
    </source>
</reference>
<dbReference type="AlphaFoldDB" id="W0RDH3"/>
<evidence type="ECO:0000256" key="4">
    <source>
        <dbReference type="ARBA" id="ARBA00022833"/>
    </source>
</evidence>
<dbReference type="HOGENOM" id="CLU_035605_0_0_0"/>
<name>W0RDH3_9BACT</name>
<gene>
    <name evidence="7" type="ORF">J421_1622</name>
</gene>
<evidence type="ECO:0000256" key="2">
    <source>
        <dbReference type="ARBA" id="ARBA00022723"/>
    </source>
</evidence>
<dbReference type="InterPro" id="IPR043795">
    <property type="entry name" value="N-alpha-Ac-DABA-like"/>
</dbReference>
<dbReference type="GO" id="GO:0016811">
    <property type="term" value="F:hydrolase activity, acting on carbon-nitrogen (but not peptide) bonds, in linear amides"/>
    <property type="evidence" value="ECO:0007669"/>
    <property type="project" value="InterPro"/>
</dbReference>
<keyword evidence="2" id="KW-0479">Metal-binding</keyword>
<dbReference type="EMBL" id="CP007128">
    <property type="protein sequence ID" value="AHG89159.1"/>
    <property type="molecule type" value="Genomic_DNA"/>
</dbReference>
<dbReference type="Gene3D" id="3.40.630.10">
    <property type="entry name" value="Zn peptidases"/>
    <property type="match status" value="1"/>
</dbReference>
<comment type="cofactor">
    <cofactor evidence="1">
        <name>Zn(2+)</name>
        <dbReference type="ChEBI" id="CHEBI:29105"/>
    </cofactor>
</comment>
<keyword evidence="5" id="KW-0732">Signal</keyword>
<dbReference type="PIRSF" id="PIRSF039012">
    <property type="entry name" value="ASP"/>
    <property type="match status" value="1"/>
</dbReference>
<dbReference type="PANTHER" id="PTHR37326:SF1">
    <property type="entry name" value="BLL3975 PROTEIN"/>
    <property type="match status" value="1"/>
</dbReference>
<dbReference type="GO" id="GO:0046872">
    <property type="term" value="F:metal ion binding"/>
    <property type="evidence" value="ECO:0007669"/>
    <property type="project" value="UniProtKB-KW"/>
</dbReference>
<dbReference type="GO" id="GO:0016788">
    <property type="term" value="F:hydrolase activity, acting on ester bonds"/>
    <property type="evidence" value="ECO:0007669"/>
    <property type="project" value="InterPro"/>
</dbReference>
<dbReference type="eggNOG" id="COG3608">
    <property type="taxonomic scope" value="Bacteria"/>
</dbReference>
<keyword evidence="4" id="KW-0862">Zinc</keyword>
<feature type="chain" id="PRO_5004795393" evidence="5">
    <location>
        <begin position="21"/>
        <end position="359"/>
    </location>
</feature>
<dbReference type="PANTHER" id="PTHR37326">
    <property type="entry name" value="BLL3975 PROTEIN"/>
    <property type="match status" value="1"/>
</dbReference>
<feature type="signal peptide" evidence="5">
    <location>
        <begin position="1"/>
        <end position="20"/>
    </location>
</feature>
<evidence type="ECO:0000256" key="1">
    <source>
        <dbReference type="ARBA" id="ARBA00001947"/>
    </source>
</evidence>
<evidence type="ECO:0000256" key="3">
    <source>
        <dbReference type="ARBA" id="ARBA00022801"/>
    </source>
</evidence>
<dbReference type="Proteomes" id="UP000019151">
    <property type="component" value="Chromosome"/>
</dbReference>
<sequence length="359" mass="36733">MLRLLSTAALVALAASTAAAQDTFTVGTATAARGAIAYGTLVVPPGPDSGLRIPVVVVHGAHPGRVVAFVAGSHGTEYTSIVAMQRLAPRIDAARLAGTVVVVPLINVASIEGMTPHLNPVDRKSMNGNYPGDTAGTQTQRALAAVARAVVDPADVVVDLHGGDLDEDLRPYSYWFRGGNAAQDSAGRALALAFGLDHVIVTDVDPASPTAGRSLSGYALTKGKTVLVAEAGRSGVVAPADLAALVDGSLNVLGALGMLPRAVRPVAHPVWLGGNASARLAADSGGMFFAAVARDTRVRKGDVVGRTTDYHGRPTGEVRAPIDGVVTFVRGVPSMWPRATLVNVAPVLASPAPWARPTP</sequence>